<sequence length="242" mass="27638">MGRRHWVRAAKCQLLVTSLFVTLLGLAVTILIIVTHYGAHFTVISEVSFEINPYRTFHNTVFYSGICLGMILVLAALLSAVATLRESECLTATGFFCFTIVFCALVQAAFWRYSNSTEVEDAMMDVYDFVYEEVRRNSSSIKKKELVCIHETFLCCGKKSPFGKTGGIENEMCSSELIGAAREDCLQEIQVFLRKHMDFVFMLVIITIIFMVYKMMLTSFLWFSIRFSNSLDRKGKYSLSER</sequence>
<dbReference type="GO" id="GO:0050688">
    <property type="term" value="P:regulation of defense response to virus"/>
    <property type="evidence" value="ECO:0007669"/>
    <property type="project" value="Ensembl"/>
</dbReference>
<dbReference type="GO" id="GO:0030886">
    <property type="term" value="P:negative regulation of myeloid dendritic cell activation"/>
    <property type="evidence" value="ECO:0007669"/>
    <property type="project" value="Ensembl"/>
</dbReference>
<dbReference type="GO" id="GO:0007010">
    <property type="term" value="P:cytoskeleton organization"/>
    <property type="evidence" value="ECO:0007669"/>
    <property type="project" value="Ensembl"/>
</dbReference>
<feature type="transmembrane region" description="Helical" evidence="7">
    <location>
        <begin position="89"/>
        <end position="111"/>
    </location>
</feature>
<dbReference type="GO" id="GO:0042098">
    <property type="term" value="P:T cell proliferation"/>
    <property type="evidence" value="ECO:0007669"/>
    <property type="project" value="Ensembl"/>
</dbReference>
<dbReference type="GeneTree" id="ENSGT00390000003287"/>
<dbReference type="InterPro" id="IPR008952">
    <property type="entry name" value="Tetraspanin_EC2_sf"/>
</dbReference>
<feature type="disulfide bond" evidence="6">
    <location>
        <begin position="155"/>
        <end position="185"/>
    </location>
</feature>
<feature type="disulfide bond" evidence="6">
    <location>
        <begin position="156"/>
        <end position="173"/>
    </location>
</feature>
<dbReference type="AlphaFoldDB" id="A0A8D0GDA5"/>
<dbReference type="GO" id="GO:0007229">
    <property type="term" value="P:integrin-mediated signaling pathway"/>
    <property type="evidence" value="ECO:0007669"/>
    <property type="project" value="Ensembl"/>
</dbReference>
<evidence type="ECO:0000256" key="1">
    <source>
        <dbReference type="ARBA" id="ARBA00004141"/>
    </source>
</evidence>
<reference evidence="8" key="1">
    <citation type="submission" date="2025-08" db="UniProtKB">
        <authorList>
            <consortium name="Ensembl"/>
        </authorList>
    </citation>
    <scope>IDENTIFICATION</scope>
</reference>
<dbReference type="GO" id="GO:0070442">
    <property type="term" value="C:integrin alphaIIb-beta3 complex"/>
    <property type="evidence" value="ECO:0007669"/>
    <property type="project" value="Ensembl"/>
</dbReference>
<evidence type="ECO:0000256" key="6">
    <source>
        <dbReference type="PIRSR" id="PIRSR002419-1"/>
    </source>
</evidence>
<accession>A0A8D0GDA5</accession>
<feature type="transmembrane region" description="Helical" evidence="7">
    <location>
        <begin position="199"/>
        <end position="223"/>
    </location>
</feature>
<keyword evidence="6" id="KW-1015">Disulfide bond</keyword>
<dbReference type="Ensembl" id="ENSSPUT00000003815.1">
    <property type="protein sequence ID" value="ENSSPUP00000003592.1"/>
    <property type="gene ID" value="ENSSPUG00000002748.1"/>
</dbReference>
<feature type="transmembrane region" description="Helical" evidence="7">
    <location>
        <begin position="12"/>
        <end position="40"/>
    </location>
</feature>
<dbReference type="GO" id="GO:0009986">
    <property type="term" value="C:cell surface"/>
    <property type="evidence" value="ECO:0007669"/>
    <property type="project" value="Ensembl"/>
</dbReference>
<comment type="similarity">
    <text evidence="2 7">Belongs to the tetraspanin (TM4SF) family.</text>
</comment>
<evidence type="ECO:0000256" key="4">
    <source>
        <dbReference type="ARBA" id="ARBA00022989"/>
    </source>
</evidence>
<dbReference type="SUPFAM" id="SSF48652">
    <property type="entry name" value="Tetraspanin"/>
    <property type="match status" value="1"/>
</dbReference>
<evidence type="ECO:0000256" key="7">
    <source>
        <dbReference type="RuleBase" id="RU361218"/>
    </source>
</evidence>
<protein>
    <recommendedName>
        <fullName evidence="7">Tetraspanin</fullName>
    </recommendedName>
</protein>
<comment type="subcellular location">
    <subcellularLocation>
        <location evidence="1 7">Membrane</location>
        <topology evidence="1 7">Multi-pass membrane protein</topology>
    </subcellularLocation>
</comment>
<proteinExistence type="inferred from homology"/>
<dbReference type="Gene3D" id="1.10.1450.10">
    <property type="entry name" value="Tetraspanin"/>
    <property type="match status" value="1"/>
</dbReference>
<dbReference type="GO" id="GO:0042832">
    <property type="term" value="P:defense response to protozoan"/>
    <property type="evidence" value="ECO:0007669"/>
    <property type="project" value="Ensembl"/>
</dbReference>
<dbReference type="InterPro" id="IPR018499">
    <property type="entry name" value="Tetraspanin/Peripherin"/>
</dbReference>
<dbReference type="GO" id="GO:0070527">
    <property type="term" value="P:platelet aggregation"/>
    <property type="evidence" value="ECO:0007669"/>
    <property type="project" value="Ensembl"/>
</dbReference>
<gene>
    <name evidence="8" type="primary">TSPAN32</name>
</gene>
<dbReference type="Proteomes" id="UP000694392">
    <property type="component" value="Unplaced"/>
</dbReference>
<evidence type="ECO:0000256" key="3">
    <source>
        <dbReference type="ARBA" id="ARBA00022692"/>
    </source>
</evidence>
<organism evidence="8 9">
    <name type="scientific">Sphenodon punctatus</name>
    <name type="common">Tuatara</name>
    <name type="synonym">Hatteria punctata</name>
    <dbReference type="NCBI Taxonomy" id="8508"/>
    <lineage>
        <taxon>Eukaryota</taxon>
        <taxon>Metazoa</taxon>
        <taxon>Chordata</taxon>
        <taxon>Craniata</taxon>
        <taxon>Vertebrata</taxon>
        <taxon>Euteleostomi</taxon>
        <taxon>Lepidosauria</taxon>
        <taxon>Sphenodontia</taxon>
        <taxon>Sphenodontidae</taxon>
        <taxon>Sphenodon</taxon>
    </lineage>
</organism>
<feature type="transmembrane region" description="Helical" evidence="7">
    <location>
        <begin position="60"/>
        <end position="82"/>
    </location>
</feature>
<reference evidence="8" key="2">
    <citation type="submission" date="2025-09" db="UniProtKB">
        <authorList>
            <consortium name="Ensembl"/>
        </authorList>
    </citation>
    <scope>IDENTIFICATION</scope>
</reference>
<dbReference type="OMA" id="WAFCTSI"/>
<evidence type="ECO:0000313" key="8">
    <source>
        <dbReference type="Ensembl" id="ENSSPUP00000003592.1"/>
    </source>
</evidence>
<evidence type="ECO:0000256" key="5">
    <source>
        <dbReference type="ARBA" id="ARBA00023136"/>
    </source>
</evidence>
<evidence type="ECO:0000313" key="9">
    <source>
        <dbReference type="Proteomes" id="UP000694392"/>
    </source>
</evidence>
<name>A0A8D0GDA5_SPHPU</name>
<keyword evidence="9" id="KW-1185">Reference proteome</keyword>
<keyword evidence="5 7" id="KW-0472">Membrane</keyword>
<dbReference type="Pfam" id="PF00335">
    <property type="entry name" value="Tetraspanin"/>
    <property type="match status" value="1"/>
</dbReference>
<keyword evidence="4 7" id="KW-1133">Transmembrane helix</keyword>
<dbReference type="PIRSF" id="PIRSF002419">
    <property type="entry name" value="Tetraspanin"/>
    <property type="match status" value="1"/>
</dbReference>
<evidence type="ECO:0000256" key="2">
    <source>
        <dbReference type="ARBA" id="ARBA00006840"/>
    </source>
</evidence>
<dbReference type="GO" id="GO:0042130">
    <property type="term" value="P:negative regulation of T cell proliferation"/>
    <property type="evidence" value="ECO:0007669"/>
    <property type="project" value="Ensembl"/>
</dbReference>
<dbReference type="InterPro" id="IPR000301">
    <property type="entry name" value="Tetraspanin_animals"/>
</dbReference>
<keyword evidence="3 7" id="KW-0812">Transmembrane</keyword>